<dbReference type="Proteomes" id="UP000799118">
    <property type="component" value="Unassembled WGS sequence"/>
</dbReference>
<evidence type="ECO:0000313" key="2">
    <source>
        <dbReference type="Proteomes" id="UP000799118"/>
    </source>
</evidence>
<dbReference type="AlphaFoldDB" id="A0A6A4H8B1"/>
<proteinExistence type="predicted"/>
<accession>A0A6A4H8B1</accession>
<organism evidence="1 2">
    <name type="scientific">Gymnopus androsaceus JB14</name>
    <dbReference type="NCBI Taxonomy" id="1447944"/>
    <lineage>
        <taxon>Eukaryota</taxon>
        <taxon>Fungi</taxon>
        <taxon>Dikarya</taxon>
        <taxon>Basidiomycota</taxon>
        <taxon>Agaricomycotina</taxon>
        <taxon>Agaricomycetes</taxon>
        <taxon>Agaricomycetidae</taxon>
        <taxon>Agaricales</taxon>
        <taxon>Marasmiineae</taxon>
        <taxon>Omphalotaceae</taxon>
        <taxon>Gymnopus</taxon>
    </lineage>
</organism>
<name>A0A6A4H8B1_9AGAR</name>
<sequence length="88" mass="9417">MKVDLPLSAIHPCHPEVVLKAVTQDFPDLSTYLYATPAPPASAIPVAQEPQVPASCHPEVVLEAVTQDFLDLSTYLHATPAPPALLHL</sequence>
<evidence type="ECO:0000313" key="1">
    <source>
        <dbReference type="EMBL" id="KAE9393564.1"/>
    </source>
</evidence>
<protein>
    <submittedName>
        <fullName evidence="1">Uncharacterized protein</fullName>
    </submittedName>
</protein>
<keyword evidence="2" id="KW-1185">Reference proteome</keyword>
<dbReference type="EMBL" id="ML769569">
    <property type="protein sequence ID" value="KAE9393564.1"/>
    <property type="molecule type" value="Genomic_DNA"/>
</dbReference>
<gene>
    <name evidence="1" type="ORF">BT96DRAFT_999340</name>
</gene>
<reference evidence="1" key="1">
    <citation type="journal article" date="2019" name="Environ. Microbiol.">
        <title>Fungal ecological strategies reflected in gene transcription - a case study of two litter decomposers.</title>
        <authorList>
            <person name="Barbi F."/>
            <person name="Kohler A."/>
            <person name="Barry K."/>
            <person name="Baskaran P."/>
            <person name="Daum C."/>
            <person name="Fauchery L."/>
            <person name="Ihrmark K."/>
            <person name="Kuo A."/>
            <person name="LaButti K."/>
            <person name="Lipzen A."/>
            <person name="Morin E."/>
            <person name="Grigoriev I.V."/>
            <person name="Henrissat B."/>
            <person name="Lindahl B."/>
            <person name="Martin F."/>
        </authorList>
    </citation>
    <scope>NUCLEOTIDE SEQUENCE</scope>
    <source>
        <strain evidence="1">JB14</strain>
    </source>
</reference>